<evidence type="ECO:0000313" key="3">
    <source>
        <dbReference type="Proteomes" id="UP000053528"/>
    </source>
</evidence>
<sequence length="257" mass="28107">MEIGRFIEGQPCWLELRTSVRREALDFYTGLLEWQYEDREGLTTALIRGRAVASIVDKVDDSRPDEWITYIAVASVDDAIERVKEAGGVVLEEAQNRPGLGRVALVADSPGELAAVMGLLEIGEHQGYEVYYKAGAPYWHELYSRNFPGTVKFFQDVYSWKVQNVSDVVGHEYVTLQGEESGPVAGIMNASKVLKDNIPATWRIYWGVANAAAQIDVVAHLGGRAASFPTETNIGAVASVIDPGGARFLIGSGYPVL</sequence>
<dbReference type="Gene3D" id="3.10.180.10">
    <property type="entry name" value="2,3-Dihydroxybiphenyl 1,2-Dioxygenase, domain 1"/>
    <property type="match status" value="2"/>
</dbReference>
<comment type="caution">
    <text evidence="2">The sequence shown here is derived from an EMBL/GenBank/DDBJ whole genome shotgun (WGS) entry which is preliminary data.</text>
</comment>
<feature type="domain" description="Glyoxalase/fosfomycin resistance/dioxygenase" evidence="1">
    <location>
        <begin position="21"/>
        <end position="111"/>
    </location>
</feature>
<organism evidence="2 3">
    <name type="scientific">Pseudoglutamicibacter albus DNF00011</name>
    <dbReference type="NCBI Taxonomy" id="1401063"/>
    <lineage>
        <taxon>Bacteria</taxon>
        <taxon>Bacillati</taxon>
        <taxon>Actinomycetota</taxon>
        <taxon>Actinomycetes</taxon>
        <taxon>Micrococcales</taxon>
        <taxon>Micrococcaceae</taxon>
        <taxon>Pseudoglutamicibacter</taxon>
    </lineage>
</organism>
<dbReference type="InterPro" id="IPR004360">
    <property type="entry name" value="Glyas_Fos-R_dOase_dom"/>
</dbReference>
<dbReference type="PANTHER" id="PTHR33993">
    <property type="entry name" value="GLYOXALASE-RELATED"/>
    <property type="match status" value="1"/>
</dbReference>
<protein>
    <recommendedName>
        <fullName evidence="1">Glyoxalase/fosfomycin resistance/dioxygenase domain-containing protein</fullName>
    </recommendedName>
</protein>
<evidence type="ECO:0000259" key="1">
    <source>
        <dbReference type="Pfam" id="PF00903"/>
    </source>
</evidence>
<dbReference type="PANTHER" id="PTHR33993:SF14">
    <property type="entry name" value="GB|AAF24581.1"/>
    <property type="match status" value="1"/>
</dbReference>
<accession>A0A096AF61</accession>
<dbReference type="InterPro" id="IPR052164">
    <property type="entry name" value="Anthracycline_SecMetBiosynth"/>
</dbReference>
<dbReference type="Proteomes" id="UP000053528">
    <property type="component" value="Unassembled WGS sequence"/>
</dbReference>
<dbReference type="RefSeq" id="WP_035757542.1">
    <property type="nucleotide sequence ID" value="NZ_JRNH01000031.1"/>
</dbReference>
<name>A0A096AF61_9MICC</name>
<dbReference type="InterPro" id="IPR029068">
    <property type="entry name" value="Glyas_Bleomycin-R_OHBP_Dase"/>
</dbReference>
<dbReference type="Pfam" id="PF00903">
    <property type="entry name" value="Glyoxalase"/>
    <property type="match status" value="1"/>
</dbReference>
<gene>
    <name evidence="2" type="ORF">HMPREF2128_09360</name>
</gene>
<evidence type="ECO:0000313" key="2">
    <source>
        <dbReference type="EMBL" id="KGF19599.1"/>
    </source>
</evidence>
<dbReference type="CDD" id="cd07247">
    <property type="entry name" value="SgaA_N_like"/>
    <property type="match status" value="1"/>
</dbReference>
<dbReference type="SUPFAM" id="SSF54593">
    <property type="entry name" value="Glyoxalase/Bleomycin resistance protein/Dihydroxybiphenyl dioxygenase"/>
    <property type="match status" value="2"/>
</dbReference>
<dbReference type="EMBL" id="JRNH01000031">
    <property type="protein sequence ID" value="KGF19599.1"/>
    <property type="molecule type" value="Genomic_DNA"/>
</dbReference>
<reference evidence="2 3" key="1">
    <citation type="submission" date="2014-07" db="EMBL/GenBank/DDBJ databases">
        <authorList>
            <person name="McCorrison J."/>
            <person name="Sanka R."/>
            <person name="Torralba M."/>
            <person name="Gillis M."/>
            <person name="Haft D.H."/>
            <person name="Methe B."/>
            <person name="Sutton G."/>
            <person name="Nelson K.E."/>
        </authorList>
    </citation>
    <scope>NUCLEOTIDE SEQUENCE [LARGE SCALE GENOMIC DNA]</scope>
    <source>
        <strain evidence="2 3">DNF00011</strain>
    </source>
</reference>
<proteinExistence type="predicted"/>
<dbReference type="AlphaFoldDB" id="A0A096AF61"/>